<dbReference type="AlphaFoldDB" id="A0A149QWB8"/>
<dbReference type="Proteomes" id="UP000075573">
    <property type="component" value="Unassembled WGS sequence"/>
</dbReference>
<feature type="signal peptide" evidence="1">
    <location>
        <begin position="1"/>
        <end position="22"/>
    </location>
</feature>
<comment type="caution">
    <text evidence="2">The sequence shown here is derived from an EMBL/GenBank/DDBJ whole genome shotgun (WGS) entry which is preliminary data.</text>
</comment>
<dbReference type="RefSeq" id="WP_062495111.1">
    <property type="nucleotide sequence ID" value="NZ_LHZB01000108.1"/>
</dbReference>
<name>A0A149QWB8_9PROT</name>
<organism evidence="2 3">
    <name type="scientific">Gluconobacter potus</name>
    <dbReference type="NCBI Taxonomy" id="2724927"/>
    <lineage>
        <taxon>Bacteria</taxon>
        <taxon>Pseudomonadati</taxon>
        <taxon>Pseudomonadota</taxon>
        <taxon>Alphaproteobacteria</taxon>
        <taxon>Acetobacterales</taxon>
        <taxon>Acetobacteraceae</taxon>
        <taxon>Gluconobacter</taxon>
    </lineage>
</organism>
<accession>A0A149QWB8</accession>
<evidence type="ECO:0000313" key="2">
    <source>
        <dbReference type="EMBL" id="KXV01618.1"/>
    </source>
</evidence>
<protein>
    <recommendedName>
        <fullName evidence="4">DUF4034 domain-containing protein</fullName>
    </recommendedName>
</protein>
<dbReference type="Pfam" id="PF20329">
    <property type="entry name" value="DUF6624"/>
    <property type="match status" value="1"/>
</dbReference>
<dbReference type="EMBL" id="LHZB01000108">
    <property type="protein sequence ID" value="KXV01618.1"/>
    <property type="molecule type" value="Genomic_DNA"/>
</dbReference>
<reference evidence="2 3" key="1">
    <citation type="submission" date="2015-06" db="EMBL/GenBank/DDBJ databases">
        <title>Improved classification and identification of acetic acid bacteria using matrix-assisted laser desorption/ionization time-of-flight mass spectrometry; Gluconobacter nephelii and Gluconobacter uchimurae are later heterotypic synonyms of Gluconobacter japonicus and Gluconobacter oxydans, respectively.</title>
        <authorList>
            <person name="Li L."/>
            <person name="Cleenwerck I."/>
            <person name="De Vuyst L."/>
            <person name="Vandamme P."/>
        </authorList>
    </citation>
    <scope>NUCLEOTIDE SEQUENCE [LARGE SCALE GENOMIC DNA]</scope>
    <source>
        <strain evidence="2 3">LMG 1764</strain>
    </source>
</reference>
<evidence type="ECO:0000256" key="1">
    <source>
        <dbReference type="SAM" id="SignalP"/>
    </source>
</evidence>
<sequence>MMARFRMLFLQAGLSTFSAASAATAPPAVLTPFIHDGSFEPGDYGFVRDAFSGATAQQVADWKAIEAYGKACMHDAALVQDAELKKLGVAASVPEQSGYQDHVCMQVNMAAAAPSGFKSWEDFQTAMSRSVPYFQTYEAAVHGAVQALESNPTKDTLEEQLTARTLPDQMWRFPMMGRSLQEIAGLDASTHTALSSRISLAVINVDWDNSHWARHVLETQGWASVLKAGHKPAKMLWTLVQHADVDPVFQVMALRQLEPLARSGQFPKQGYALLTDRVMLATTGKQHYGSQLSCQSHHYAPISLDAGGGNPKTLDARRADMNLPPEATYLKRFPAHC</sequence>
<keyword evidence="1" id="KW-0732">Signal</keyword>
<proteinExistence type="predicted"/>
<gene>
    <name evidence="2" type="ORF">AD929_05720</name>
</gene>
<feature type="chain" id="PRO_5007553004" description="DUF4034 domain-containing protein" evidence="1">
    <location>
        <begin position="23"/>
        <end position="337"/>
    </location>
</feature>
<evidence type="ECO:0000313" key="3">
    <source>
        <dbReference type="Proteomes" id="UP000075573"/>
    </source>
</evidence>
<dbReference type="InterPro" id="IPR046732">
    <property type="entry name" value="DUF6624"/>
</dbReference>
<evidence type="ECO:0008006" key="4">
    <source>
        <dbReference type="Google" id="ProtNLM"/>
    </source>
</evidence>
<dbReference type="PATRIC" id="fig|442.7.peg.510"/>